<sequence>MIELLRRGCVISSTTGQSRLSRDISLPTPLASTLLSAAEAAGIRHGYFTRAGGVSEGLYRGLNVGLGSHDDRERVQENRRRVAGWFGLPVERLATVHQIHSPDVVTIGAHYDGSRPQADAMVTATPGIAIGVLAADCGPILFADPENRVIGAAHAGWKGALTGVLENTIDAMVRLGARRDAIIAGLGPSISQASYEVGPEFVERFLAHDPDYARYFTPSERDGHAMFDLPSLTVDRLRKAGVTTESLNLCTYPDAERFFSYRRTTHAKEPDYGRQISAIAIGEAS</sequence>
<dbReference type="InterPro" id="IPR003730">
    <property type="entry name" value="Cu_polyphenol_OxRdtase"/>
</dbReference>
<evidence type="ECO:0000256" key="6">
    <source>
        <dbReference type="ARBA" id="ARBA00022833"/>
    </source>
</evidence>
<dbReference type="PANTHER" id="PTHR30616:SF2">
    <property type="entry name" value="PURINE NUCLEOSIDE PHOSPHORYLASE LACC1"/>
    <property type="match status" value="1"/>
</dbReference>
<dbReference type="Gene3D" id="3.60.140.10">
    <property type="entry name" value="CNF1/YfiH-like putative cysteine hydrolases"/>
    <property type="match status" value="1"/>
</dbReference>
<comment type="catalytic activity">
    <reaction evidence="7">
        <text>adenosine + H2O + H(+) = inosine + NH4(+)</text>
        <dbReference type="Rhea" id="RHEA:24408"/>
        <dbReference type="ChEBI" id="CHEBI:15377"/>
        <dbReference type="ChEBI" id="CHEBI:15378"/>
        <dbReference type="ChEBI" id="CHEBI:16335"/>
        <dbReference type="ChEBI" id="CHEBI:17596"/>
        <dbReference type="ChEBI" id="CHEBI:28938"/>
        <dbReference type="EC" id="3.5.4.4"/>
    </reaction>
    <physiologicalReaction direction="left-to-right" evidence="7">
        <dbReference type="Rhea" id="RHEA:24409"/>
    </physiologicalReaction>
</comment>
<dbReference type="InterPro" id="IPR038371">
    <property type="entry name" value="Cu_polyphenol_OxRdtase_sf"/>
</dbReference>
<keyword evidence="3" id="KW-0808">Transferase</keyword>
<evidence type="ECO:0000313" key="11">
    <source>
        <dbReference type="EMBL" id="NEV09842.1"/>
    </source>
</evidence>
<keyword evidence="5" id="KW-0378">Hydrolase</keyword>
<keyword evidence="6" id="KW-0862">Zinc</keyword>
<dbReference type="NCBIfam" id="TIGR00726">
    <property type="entry name" value="peptidoglycan editing factor PgeF"/>
    <property type="match status" value="1"/>
</dbReference>
<dbReference type="Pfam" id="PF02578">
    <property type="entry name" value="Cu-oxidase_4"/>
    <property type="match status" value="1"/>
</dbReference>
<comment type="catalytic activity">
    <reaction evidence="9">
        <text>S-methyl-5'-thioadenosine + phosphate = 5-(methylsulfanyl)-alpha-D-ribose 1-phosphate + adenine</text>
        <dbReference type="Rhea" id="RHEA:11852"/>
        <dbReference type="ChEBI" id="CHEBI:16708"/>
        <dbReference type="ChEBI" id="CHEBI:17509"/>
        <dbReference type="ChEBI" id="CHEBI:43474"/>
        <dbReference type="ChEBI" id="CHEBI:58533"/>
        <dbReference type="EC" id="2.4.2.28"/>
    </reaction>
    <physiologicalReaction direction="left-to-right" evidence="9">
        <dbReference type="Rhea" id="RHEA:11853"/>
    </physiologicalReaction>
</comment>
<comment type="catalytic activity">
    <reaction evidence="1">
        <text>inosine + phosphate = alpha-D-ribose 1-phosphate + hypoxanthine</text>
        <dbReference type="Rhea" id="RHEA:27646"/>
        <dbReference type="ChEBI" id="CHEBI:17368"/>
        <dbReference type="ChEBI" id="CHEBI:17596"/>
        <dbReference type="ChEBI" id="CHEBI:43474"/>
        <dbReference type="ChEBI" id="CHEBI:57720"/>
        <dbReference type="EC" id="2.4.2.1"/>
    </reaction>
    <physiologicalReaction direction="left-to-right" evidence="1">
        <dbReference type="Rhea" id="RHEA:27647"/>
    </physiologicalReaction>
</comment>
<comment type="similarity">
    <text evidence="2 10">Belongs to the purine nucleoside phosphorylase YfiH/LACC1 family.</text>
</comment>
<evidence type="ECO:0000313" key="12">
    <source>
        <dbReference type="Proteomes" id="UP000471190"/>
    </source>
</evidence>
<evidence type="ECO:0000256" key="5">
    <source>
        <dbReference type="ARBA" id="ARBA00022801"/>
    </source>
</evidence>
<keyword evidence="4" id="KW-0479">Metal-binding</keyword>
<evidence type="ECO:0000256" key="3">
    <source>
        <dbReference type="ARBA" id="ARBA00022679"/>
    </source>
</evidence>
<evidence type="ECO:0000256" key="10">
    <source>
        <dbReference type="RuleBase" id="RU361274"/>
    </source>
</evidence>
<dbReference type="GO" id="GO:0016787">
    <property type="term" value="F:hydrolase activity"/>
    <property type="evidence" value="ECO:0007669"/>
    <property type="project" value="UniProtKB-KW"/>
</dbReference>
<dbReference type="InterPro" id="IPR011324">
    <property type="entry name" value="Cytotoxic_necrot_fac-like_cat"/>
</dbReference>
<proteinExistence type="inferred from homology"/>
<dbReference type="GO" id="GO:0017061">
    <property type="term" value="F:S-methyl-5-thioadenosine phosphorylase activity"/>
    <property type="evidence" value="ECO:0007669"/>
    <property type="project" value="UniProtKB-EC"/>
</dbReference>
<evidence type="ECO:0000256" key="9">
    <source>
        <dbReference type="ARBA" id="ARBA00049893"/>
    </source>
</evidence>
<comment type="caution">
    <text evidence="11">The sequence shown here is derived from an EMBL/GenBank/DDBJ whole genome shotgun (WGS) entry which is preliminary data.</text>
</comment>
<dbReference type="CDD" id="cd16833">
    <property type="entry name" value="YfiH"/>
    <property type="match status" value="1"/>
</dbReference>
<evidence type="ECO:0000256" key="1">
    <source>
        <dbReference type="ARBA" id="ARBA00000553"/>
    </source>
</evidence>
<evidence type="ECO:0000256" key="4">
    <source>
        <dbReference type="ARBA" id="ARBA00022723"/>
    </source>
</evidence>
<protein>
    <recommendedName>
        <fullName evidence="10">Purine nucleoside phosphorylase</fullName>
    </recommendedName>
</protein>
<dbReference type="SUPFAM" id="SSF64438">
    <property type="entry name" value="CNF1/YfiH-like putative cysteine hydrolases"/>
    <property type="match status" value="1"/>
</dbReference>
<name>A0A6P1C109_RHITR</name>
<comment type="catalytic activity">
    <reaction evidence="8">
        <text>adenosine + phosphate = alpha-D-ribose 1-phosphate + adenine</text>
        <dbReference type="Rhea" id="RHEA:27642"/>
        <dbReference type="ChEBI" id="CHEBI:16335"/>
        <dbReference type="ChEBI" id="CHEBI:16708"/>
        <dbReference type="ChEBI" id="CHEBI:43474"/>
        <dbReference type="ChEBI" id="CHEBI:57720"/>
        <dbReference type="EC" id="2.4.2.1"/>
    </reaction>
    <physiologicalReaction direction="left-to-right" evidence="8">
        <dbReference type="Rhea" id="RHEA:27643"/>
    </physiologicalReaction>
</comment>
<organism evidence="11 12">
    <name type="scientific">Rhizobium tropici</name>
    <dbReference type="NCBI Taxonomy" id="398"/>
    <lineage>
        <taxon>Bacteria</taxon>
        <taxon>Pseudomonadati</taxon>
        <taxon>Pseudomonadota</taxon>
        <taxon>Alphaproteobacteria</taxon>
        <taxon>Hyphomicrobiales</taxon>
        <taxon>Rhizobiaceae</taxon>
        <taxon>Rhizobium/Agrobacterium group</taxon>
        <taxon>Rhizobium</taxon>
    </lineage>
</organism>
<gene>
    <name evidence="11" type="primary">pgeF</name>
    <name evidence="11" type="ORF">GXW80_02465</name>
</gene>
<evidence type="ECO:0000256" key="7">
    <source>
        <dbReference type="ARBA" id="ARBA00047989"/>
    </source>
</evidence>
<reference evidence="11 12" key="1">
    <citation type="submission" date="2020-02" db="EMBL/GenBank/DDBJ databases">
        <title>Draft genome sequence of Rhizobium tropici.</title>
        <authorList>
            <person name="Khayi S."/>
            <person name="Jemo M."/>
        </authorList>
    </citation>
    <scope>NUCLEOTIDE SEQUENCE [LARGE SCALE GENOMIC DNA]</scope>
    <source>
        <strain evidence="11 12">A12</strain>
    </source>
</reference>
<accession>A0A6P1C109</accession>
<evidence type="ECO:0000256" key="8">
    <source>
        <dbReference type="ARBA" id="ARBA00048968"/>
    </source>
</evidence>
<dbReference type="Proteomes" id="UP000471190">
    <property type="component" value="Unassembled WGS sequence"/>
</dbReference>
<evidence type="ECO:0000256" key="2">
    <source>
        <dbReference type="ARBA" id="ARBA00007353"/>
    </source>
</evidence>
<dbReference type="EMBL" id="JAADZA010000002">
    <property type="protein sequence ID" value="NEV09842.1"/>
    <property type="molecule type" value="Genomic_DNA"/>
</dbReference>
<dbReference type="AlphaFoldDB" id="A0A6P1C109"/>
<dbReference type="PANTHER" id="PTHR30616">
    <property type="entry name" value="UNCHARACTERIZED PROTEIN YFIH"/>
    <property type="match status" value="1"/>
</dbReference>
<dbReference type="GO" id="GO:0005507">
    <property type="term" value="F:copper ion binding"/>
    <property type="evidence" value="ECO:0007669"/>
    <property type="project" value="TreeGrafter"/>
</dbReference>